<reference evidence="2 3" key="1">
    <citation type="submission" date="2016-10" db="EMBL/GenBank/DDBJ databases">
        <authorList>
            <person name="de Groot N.N."/>
        </authorList>
    </citation>
    <scope>NUCLEOTIDE SEQUENCE [LARGE SCALE GENOMIC DNA]</scope>
    <source>
        <strain evidence="2 3">DSM 19803</strain>
    </source>
</reference>
<dbReference type="RefSeq" id="WP_093363955.1">
    <property type="nucleotide sequence ID" value="NZ_FNCW01000001.1"/>
</dbReference>
<sequence length="226" mass="25980">MKNLFTSLLLFLFVGMTFAQESELLASDKKGLDINFYFGLGLQYTDALEINPFLSESNVPTVRRFPFELSFGFTGDFGENRIDLDFGFYNQERERGDYGHQLNSAQLSLRYLRNVVQFEDKSRIFIGAGLSYRTSELEFYDKSESIDLNDAGGFGDLAKLNNSQFYIGPSLGFSLFSPKDREEYLRLQLTYDFNISGNSWESDYAQVNNSIEETGNRLRLQVIFPF</sequence>
<evidence type="ECO:0008006" key="4">
    <source>
        <dbReference type="Google" id="ProtNLM"/>
    </source>
</evidence>
<evidence type="ECO:0000313" key="3">
    <source>
        <dbReference type="Proteomes" id="UP000199296"/>
    </source>
</evidence>
<accession>A0A1G7TRI8</accession>
<organism evidence="2 3">
    <name type="scientific">Psychroflexus sediminis</name>
    <dbReference type="NCBI Taxonomy" id="470826"/>
    <lineage>
        <taxon>Bacteria</taxon>
        <taxon>Pseudomonadati</taxon>
        <taxon>Bacteroidota</taxon>
        <taxon>Flavobacteriia</taxon>
        <taxon>Flavobacteriales</taxon>
        <taxon>Flavobacteriaceae</taxon>
        <taxon>Psychroflexus</taxon>
    </lineage>
</organism>
<protein>
    <recommendedName>
        <fullName evidence="4">Outer membrane protein beta-barrel domain-containing protein</fullName>
    </recommendedName>
</protein>
<keyword evidence="1" id="KW-0732">Signal</keyword>
<proteinExistence type="predicted"/>
<dbReference type="OrthoDB" id="1431125at2"/>
<name>A0A1G7TRI8_9FLAO</name>
<feature type="chain" id="PRO_5011603180" description="Outer membrane protein beta-barrel domain-containing protein" evidence="1">
    <location>
        <begin position="20"/>
        <end position="226"/>
    </location>
</feature>
<dbReference type="AlphaFoldDB" id="A0A1G7TRI8"/>
<evidence type="ECO:0000256" key="1">
    <source>
        <dbReference type="SAM" id="SignalP"/>
    </source>
</evidence>
<feature type="signal peptide" evidence="1">
    <location>
        <begin position="1"/>
        <end position="19"/>
    </location>
</feature>
<dbReference type="STRING" id="470826.SAMN04488027_1017"/>
<keyword evidence="3" id="KW-1185">Reference proteome</keyword>
<dbReference type="EMBL" id="FNCW01000001">
    <property type="protein sequence ID" value="SDG37792.1"/>
    <property type="molecule type" value="Genomic_DNA"/>
</dbReference>
<evidence type="ECO:0000313" key="2">
    <source>
        <dbReference type="EMBL" id="SDG37792.1"/>
    </source>
</evidence>
<gene>
    <name evidence="2" type="ORF">SAMN04488027_1017</name>
</gene>
<dbReference type="Proteomes" id="UP000199296">
    <property type="component" value="Unassembled WGS sequence"/>
</dbReference>